<dbReference type="OrthoDB" id="9983560at2759"/>
<dbReference type="AlphaFoldDB" id="A0A1J9QJA5"/>
<dbReference type="PROSITE" id="PS51387">
    <property type="entry name" value="FAD_PCMH"/>
    <property type="match status" value="1"/>
</dbReference>
<keyword evidence="2" id="KW-0560">Oxidoreductase</keyword>
<dbReference type="InterPro" id="IPR016169">
    <property type="entry name" value="FAD-bd_PCMH_sub2"/>
</dbReference>
<dbReference type="VEuPathDB" id="FungiDB:AJ78_03812"/>
<feature type="signal peptide" evidence="3">
    <location>
        <begin position="1"/>
        <end position="21"/>
    </location>
</feature>
<dbReference type="EMBL" id="LGRN01000128">
    <property type="protein sequence ID" value="OJD15980.1"/>
    <property type="molecule type" value="Genomic_DNA"/>
</dbReference>
<feature type="chain" id="PRO_5013335220" description="FAD-binding PCMH-type domain-containing protein" evidence="3">
    <location>
        <begin position="22"/>
        <end position="596"/>
    </location>
</feature>
<dbReference type="GO" id="GO:0016491">
    <property type="term" value="F:oxidoreductase activity"/>
    <property type="evidence" value="ECO:0007669"/>
    <property type="project" value="UniProtKB-KW"/>
</dbReference>
<evidence type="ECO:0000256" key="3">
    <source>
        <dbReference type="SAM" id="SignalP"/>
    </source>
</evidence>
<reference evidence="5 6" key="1">
    <citation type="submission" date="2015-07" db="EMBL/GenBank/DDBJ databases">
        <title>Emmonsia species relationships and genome sequence.</title>
        <authorList>
            <consortium name="The Broad Institute Genomics Platform"/>
            <person name="Cuomo C.A."/>
            <person name="Munoz J.F."/>
            <person name="Imamovic A."/>
            <person name="Priest M.E."/>
            <person name="Young S."/>
            <person name="Clay O.K."/>
            <person name="McEwen J.G."/>
        </authorList>
    </citation>
    <scope>NUCLEOTIDE SEQUENCE [LARGE SCALE GENOMIC DNA]</scope>
    <source>
        <strain evidence="5 6">UAMH 9510</strain>
    </source>
</reference>
<keyword evidence="6" id="KW-1185">Reference proteome</keyword>
<keyword evidence="3" id="KW-0732">Signal</keyword>
<name>A0A1J9QJA5_9EURO</name>
<proteinExistence type="inferred from homology"/>
<dbReference type="GO" id="GO:0071949">
    <property type="term" value="F:FAD binding"/>
    <property type="evidence" value="ECO:0007669"/>
    <property type="project" value="InterPro"/>
</dbReference>
<dbReference type="STRING" id="1447872.A0A1J9QJA5"/>
<evidence type="ECO:0000256" key="2">
    <source>
        <dbReference type="ARBA" id="ARBA00023002"/>
    </source>
</evidence>
<protein>
    <recommendedName>
        <fullName evidence="4">FAD-binding PCMH-type domain-containing protein</fullName>
    </recommendedName>
</protein>
<dbReference type="Pfam" id="PF08031">
    <property type="entry name" value="BBE"/>
    <property type="match status" value="1"/>
</dbReference>
<dbReference type="InterPro" id="IPR050432">
    <property type="entry name" value="FAD-linked_Oxidoreductases_BP"/>
</dbReference>
<dbReference type="Pfam" id="PF01565">
    <property type="entry name" value="FAD_binding_4"/>
    <property type="match status" value="1"/>
</dbReference>
<gene>
    <name evidence="5" type="ORF">AJ78_03812</name>
</gene>
<sequence>MHNLLQFAAALLLTGLPTVLSWGNHHSCRCKPDDPCWPSPHQWKRLNESVQGNLVTVRPVGNVCHAPNFDPEACAKTNNIATNSVWRAEQPGAVQFPNWETWPAHNESCYVDSPRGVPCGQGRISLYSVLVESPSQIQETVRFARRHNLRLAIKASGHDFLGRSTAPDSLQISTYRMKDITFTDNFVPKGCKKHRKGAAATLGAGVRLSDLYKAMSEKGVIAVAGLSHTVVASGGYIQGGGHSPMGPWKGMASDNALEFEVITPKGDLITVNECQNRDLFWALRGGGGGTFGVVASVTVRTWPDPPMILGSVNITTSVNNSEGYWSAVKELHTVLPELSKKGASGYYFMIPESPPMPGLGSVSVVSVALMFADQADQAAVERLLQPLVAAVKKLDNVTIATSTIASPNTNEVIKNFLDGDSDETGGAVAIGSRLISRDFLASSDGPAKLSDALSRLESQKGGVITGHLVAGGQVAKNSGKVDSALNPAWRKALVHITFGYSWPSSTPFHEQQKVYEKITKVGVPILKELEPGRMGAYLNEADSHESNFQESFWGENYKRLYAIKRKWDPTGLFISRQGVGSEDWDDDGLCRVELRA</sequence>
<dbReference type="Proteomes" id="UP000182235">
    <property type="component" value="Unassembled WGS sequence"/>
</dbReference>
<evidence type="ECO:0000313" key="6">
    <source>
        <dbReference type="Proteomes" id="UP000182235"/>
    </source>
</evidence>
<comment type="caution">
    <text evidence="5">The sequence shown here is derived from an EMBL/GenBank/DDBJ whole genome shotgun (WGS) entry which is preliminary data.</text>
</comment>
<dbReference type="PANTHER" id="PTHR13878">
    <property type="entry name" value="GULONOLACTONE OXIDASE"/>
    <property type="match status" value="1"/>
</dbReference>
<dbReference type="PANTHER" id="PTHR13878:SF155">
    <property type="entry name" value="ALCOHOL OXIDASE, PUTATIVE (AFU_ORTHOLOGUE AFUA_4G00430)-RELATED"/>
    <property type="match status" value="1"/>
</dbReference>
<comment type="similarity">
    <text evidence="1">Belongs to the oxygen-dependent FAD-linked oxidoreductase family.</text>
</comment>
<evidence type="ECO:0000259" key="4">
    <source>
        <dbReference type="PROSITE" id="PS51387"/>
    </source>
</evidence>
<evidence type="ECO:0000313" key="5">
    <source>
        <dbReference type="EMBL" id="OJD15980.1"/>
    </source>
</evidence>
<dbReference type="Gene3D" id="3.30.465.10">
    <property type="match status" value="2"/>
</dbReference>
<dbReference type="InterPro" id="IPR016166">
    <property type="entry name" value="FAD-bd_PCMH"/>
</dbReference>
<dbReference type="InterPro" id="IPR006094">
    <property type="entry name" value="Oxid_FAD_bind_N"/>
</dbReference>
<dbReference type="SUPFAM" id="SSF56176">
    <property type="entry name" value="FAD-binding/transporter-associated domain-like"/>
    <property type="match status" value="1"/>
</dbReference>
<feature type="domain" description="FAD-binding PCMH-type" evidence="4">
    <location>
        <begin position="119"/>
        <end position="304"/>
    </location>
</feature>
<organism evidence="5 6">
    <name type="scientific">Emergomyces pasteurianus Ep9510</name>
    <dbReference type="NCBI Taxonomy" id="1447872"/>
    <lineage>
        <taxon>Eukaryota</taxon>
        <taxon>Fungi</taxon>
        <taxon>Dikarya</taxon>
        <taxon>Ascomycota</taxon>
        <taxon>Pezizomycotina</taxon>
        <taxon>Eurotiomycetes</taxon>
        <taxon>Eurotiomycetidae</taxon>
        <taxon>Onygenales</taxon>
        <taxon>Ajellomycetaceae</taxon>
        <taxon>Emergomyces</taxon>
    </lineage>
</organism>
<accession>A0A1J9QJA5</accession>
<evidence type="ECO:0000256" key="1">
    <source>
        <dbReference type="ARBA" id="ARBA00005466"/>
    </source>
</evidence>
<dbReference type="InterPro" id="IPR012951">
    <property type="entry name" value="BBE"/>
</dbReference>
<dbReference type="InterPro" id="IPR036318">
    <property type="entry name" value="FAD-bd_PCMH-like_sf"/>
</dbReference>